<feature type="signal peptide" evidence="2">
    <location>
        <begin position="1"/>
        <end position="25"/>
    </location>
</feature>
<sequence length="212" mass="22067">MQHRLVAVAPLLACALLLHLGFACRPPLAPAVQGLVATHARASVDAPTPTHAPISTHPPVSTHAPASTHAPTPTDTPTPEPRTAVTAPATRTGAAPRQVRADLAPVPARASLAPVHARADRVRFAAYLDVTALAARTGRSPQGTVGASFDGRAYGSVTRPGRGNPTTDRRDPVEQETSTPPDVSYRRDNAADGRPLTADAAPDPIRLSILRC</sequence>
<gene>
    <name evidence="3" type="ORF">ACH4OY_22960</name>
</gene>
<evidence type="ECO:0000256" key="1">
    <source>
        <dbReference type="SAM" id="MobiDB-lite"/>
    </source>
</evidence>
<dbReference type="EMBL" id="JBIRPU010000018">
    <property type="protein sequence ID" value="MFI0795512.1"/>
    <property type="molecule type" value="Genomic_DNA"/>
</dbReference>
<organism evidence="3 4">
    <name type="scientific">Micromonospora rubida</name>
    <dbReference type="NCBI Taxonomy" id="2697657"/>
    <lineage>
        <taxon>Bacteria</taxon>
        <taxon>Bacillati</taxon>
        <taxon>Actinomycetota</taxon>
        <taxon>Actinomycetes</taxon>
        <taxon>Micromonosporales</taxon>
        <taxon>Micromonosporaceae</taxon>
        <taxon>Micromonospora</taxon>
    </lineage>
</organism>
<evidence type="ECO:0000313" key="3">
    <source>
        <dbReference type="EMBL" id="MFI0795512.1"/>
    </source>
</evidence>
<feature type="region of interest" description="Disordered" evidence="1">
    <location>
        <begin position="45"/>
        <end position="98"/>
    </location>
</feature>
<feature type="compositionally biased region" description="Low complexity" evidence="1">
    <location>
        <begin position="62"/>
        <end position="73"/>
    </location>
</feature>
<accession>A0ABW7SPA4</accession>
<keyword evidence="2" id="KW-0732">Signal</keyword>
<dbReference type="Proteomes" id="UP001611075">
    <property type="component" value="Unassembled WGS sequence"/>
</dbReference>
<evidence type="ECO:0000313" key="4">
    <source>
        <dbReference type="Proteomes" id="UP001611075"/>
    </source>
</evidence>
<feature type="compositionally biased region" description="Low complexity" evidence="1">
    <location>
        <begin position="81"/>
        <end position="97"/>
    </location>
</feature>
<proteinExistence type="predicted"/>
<dbReference type="RefSeq" id="WP_396682795.1">
    <property type="nucleotide sequence ID" value="NZ_JBIRPU010000018.1"/>
</dbReference>
<name>A0ABW7SPA4_9ACTN</name>
<protein>
    <submittedName>
        <fullName evidence="3">Uncharacterized protein</fullName>
    </submittedName>
</protein>
<comment type="caution">
    <text evidence="3">The sequence shown here is derived from an EMBL/GenBank/DDBJ whole genome shotgun (WGS) entry which is preliminary data.</text>
</comment>
<feature type="chain" id="PRO_5046009545" evidence="2">
    <location>
        <begin position="26"/>
        <end position="212"/>
    </location>
</feature>
<feature type="region of interest" description="Disordered" evidence="1">
    <location>
        <begin position="138"/>
        <end position="200"/>
    </location>
</feature>
<dbReference type="PROSITE" id="PS51257">
    <property type="entry name" value="PROKAR_LIPOPROTEIN"/>
    <property type="match status" value="1"/>
</dbReference>
<reference evidence="3 4" key="1">
    <citation type="submission" date="2024-10" db="EMBL/GenBank/DDBJ databases">
        <title>The Natural Products Discovery Center: Release of the First 8490 Sequenced Strains for Exploring Actinobacteria Biosynthetic Diversity.</title>
        <authorList>
            <person name="Kalkreuter E."/>
            <person name="Kautsar S.A."/>
            <person name="Yang D."/>
            <person name="Bader C.D."/>
            <person name="Teijaro C.N."/>
            <person name="Fluegel L."/>
            <person name="Davis C.M."/>
            <person name="Simpson J.R."/>
            <person name="Lauterbach L."/>
            <person name="Steele A.D."/>
            <person name="Gui C."/>
            <person name="Meng S."/>
            <person name="Li G."/>
            <person name="Viehrig K."/>
            <person name="Ye F."/>
            <person name="Su P."/>
            <person name="Kiefer A.F."/>
            <person name="Nichols A."/>
            <person name="Cepeda A.J."/>
            <person name="Yan W."/>
            <person name="Fan B."/>
            <person name="Jiang Y."/>
            <person name="Adhikari A."/>
            <person name="Zheng C.-J."/>
            <person name="Schuster L."/>
            <person name="Cowan T.M."/>
            <person name="Smanski M.J."/>
            <person name="Chevrette M.G."/>
            <person name="De Carvalho L.P.S."/>
            <person name="Shen B."/>
        </authorList>
    </citation>
    <scope>NUCLEOTIDE SEQUENCE [LARGE SCALE GENOMIC DNA]</scope>
    <source>
        <strain evidence="3 4">NPDC021253</strain>
    </source>
</reference>
<evidence type="ECO:0000256" key="2">
    <source>
        <dbReference type="SAM" id="SignalP"/>
    </source>
</evidence>
<keyword evidence="4" id="KW-1185">Reference proteome</keyword>